<comment type="caution">
    <text evidence="3">The sequence shown here is derived from an EMBL/GenBank/DDBJ whole genome shotgun (WGS) entry which is preliminary data.</text>
</comment>
<dbReference type="RefSeq" id="WP_138194324.1">
    <property type="nucleotide sequence ID" value="NZ_VCIW01000006.1"/>
</dbReference>
<gene>
    <name evidence="3" type="ORF">FE782_12005</name>
</gene>
<sequence>MRLTVEEALTIYPLSKAKLVAGSKGIGRIITSLNTMDAPDVFDWIKSGEMLFTTAFAIKDTPDSFLQMLRKLDERGAAGIGVKLGRYWSAIPDIVLEEADRMHFPILELPYEFTFSDQMNALFHAEFQRSTEKLHDALEKQKQLVRFALQTQSFADPFQKVADILARPLAVVNARGQILLNASGWPEAELLASWPWPPKLSRIESERGWTSRIPLTKEADCYGFLLVMSDDPDALQEEEGLLHQAAEILSHHMSRLDDDQQTIASYQWGTLIERYVQRQMPRDTFQEQAKTIGSPGPVGPFVCVVTIPSADPSAESVRDRFQDFRREIKYHLHLGTLESRQHVLFRDRLLSVFQMNDGASSGEAFMNLVVKSFDDIHRTLAGDPLRSYVSKVKLELPELLEAYEECTEAKKIADALSFHSPVVPFANLELSYVFRYIPNDIMKRYCDNVLRPLQSKDEEYRTYMLSTLECYFANEGQINEVAKQMFIHRNTVLYRLEKMSELLGLDLRKMGDLLKLKLLFMFKRLMTTNDYNA</sequence>
<dbReference type="InterPro" id="IPR012914">
    <property type="entry name" value="PucR_dom"/>
</dbReference>
<name>A0A5R9GDB5_9BACL</name>
<dbReference type="PANTHER" id="PTHR33744:SF15">
    <property type="entry name" value="CARBOHYDRATE DIACID REGULATOR"/>
    <property type="match status" value="1"/>
</dbReference>
<organism evidence="3 4">
    <name type="scientific">Paenibacillus antri</name>
    <dbReference type="NCBI Taxonomy" id="2582848"/>
    <lineage>
        <taxon>Bacteria</taxon>
        <taxon>Bacillati</taxon>
        <taxon>Bacillota</taxon>
        <taxon>Bacilli</taxon>
        <taxon>Bacillales</taxon>
        <taxon>Paenibacillaceae</taxon>
        <taxon>Paenibacillus</taxon>
    </lineage>
</organism>
<protein>
    <submittedName>
        <fullName evidence="3">PucR family transcriptional regulator</fullName>
    </submittedName>
</protein>
<accession>A0A5R9GDB5</accession>
<dbReference type="Gene3D" id="1.10.10.2840">
    <property type="entry name" value="PucR C-terminal helix-turn-helix domain"/>
    <property type="match status" value="1"/>
</dbReference>
<evidence type="ECO:0000259" key="1">
    <source>
        <dbReference type="Pfam" id="PF07905"/>
    </source>
</evidence>
<keyword evidence="4" id="KW-1185">Reference proteome</keyword>
<dbReference type="InterPro" id="IPR051448">
    <property type="entry name" value="CdaR-like_regulators"/>
</dbReference>
<dbReference type="EMBL" id="VCIW01000006">
    <property type="protein sequence ID" value="TLS52080.1"/>
    <property type="molecule type" value="Genomic_DNA"/>
</dbReference>
<reference evidence="3 4" key="1">
    <citation type="submission" date="2019-05" db="EMBL/GenBank/DDBJ databases">
        <authorList>
            <person name="Narsing Rao M.P."/>
            <person name="Li W.J."/>
        </authorList>
    </citation>
    <scope>NUCLEOTIDE SEQUENCE [LARGE SCALE GENOMIC DNA]</scope>
    <source>
        <strain evidence="3 4">SYSU_K30003</strain>
    </source>
</reference>
<dbReference type="Pfam" id="PF13556">
    <property type="entry name" value="HTH_30"/>
    <property type="match status" value="1"/>
</dbReference>
<feature type="domain" description="Purine catabolism PurC-like" evidence="1">
    <location>
        <begin position="13"/>
        <end position="123"/>
    </location>
</feature>
<dbReference type="InterPro" id="IPR042070">
    <property type="entry name" value="PucR_C-HTH_sf"/>
</dbReference>
<feature type="domain" description="PucR C-terminal helix-turn-helix" evidence="2">
    <location>
        <begin position="465"/>
        <end position="518"/>
    </location>
</feature>
<dbReference type="InterPro" id="IPR025736">
    <property type="entry name" value="PucR_C-HTH_dom"/>
</dbReference>
<dbReference type="OrthoDB" id="142218at2"/>
<dbReference type="Proteomes" id="UP000309676">
    <property type="component" value="Unassembled WGS sequence"/>
</dbReference>
<evidence type="ECO:0000259" key="2">
    <source>
        <dbReference type="Pfam" id="PF13556"/>
    </source>
</evidence>
<proteinExistence type="predicted"/>
<evidence type="ECO:0000313" key="3">
    <source>
        <dbReference type="EMBL" id="TLS52080.1"/>
    </source>
</evidence>
<dbReference type="Pfam" id="PF07905">
    <property type="entry name" value="PucR"/>
    <property type="match status" value="1"/>
</dbReference>
<dbReference type="PANTHER" id="PTHR33744">
    <property type="entry name" value="CARBOHYDRATE DIACID REGULATOR"/>
    <property type="match status" value="1"/>
</dbReference>
<evidence type="ECO:0000313" key="4">
    <source>
        <dbReference type="Proteomes" id="UP000309676"/>
    </source>
</evidence>
<dbReference type="AlphaFoldDB" id="A0A5R9GDB5"/>